<dbReference type="PANTHER" id="PTHR21338">
    <property type="entry name" value="MITOCHONDRIAL RIBOSOMAL PROTEIN L41"/>
    <property type="match status" value="1"/>
</dbReference>
<evidence type="ECO:0000256" key="3">
    <source>
        <dbReference type="ARBA" id="ARBA00022946"/>
    </source>
</evidence>
<dbReference type="InterPro" id="IPR019189">
    <property type="entry name" value="Ribosomal_mL41"/>
</dbReference>
<keyword evidence="4" id="KW-0689">Ribosomal protein</keyword>
<dbReference type="GO" id="GO:0006412">
    <property type="term" value="P:translation"/>
    <property type="evidence" value="ECO:0007669"/>
    <property type="project" value="TreeGrafter"/>
</dbReference>
<reference evidence="7" key="1">
    <citation type="submission" date="2021-01" db="EMBL/GenBank/DDBJ databases">
        <authorList>
            <person name="Corre E."/>
            <person name="Pelletier E."/>
            <person name="Niang G."/>
            <person name="Scheremetjew M."/>
            <person name="Finn R."/>
            <person name="Kale V."/>
            <person name="Holt S."/>
            <person name="Cochrane G."/>
            <person name="Meng A."/>
            <person name="Brown T."/>
            <person name="Cohen L."/>
        </authorList>
    </citation>
    <scope>NUCLEOTIDE SEQUENCE</scope>
    <source>
        <strain evidence="7">Pop2</strain>
    </source>
</reference>
<comment type="similarity">
    <text evidence="2">Belongs to the mitochondrion-specific ribosomal protein mL41 family.</text>
</comment>
<evidence type="ECO:0000256" key="6">
    <source>
        <dbReference type="ARBA" id="ARBA00023274"/>
    </source>
</evidence>
<sequence>MTFTTSNIMSKFLTNMHSTTLPFLNNNFYVLSTQRRFMSKFLSKSATKRLPLTSKRARKGYYKGTGARKEGKITSLGRFIVDPTKRMNLIVPENLETFKLKPYIARTVPKWAPEDRR</sequence>
<proteinExistence type="inferred from homology"/>
<dbReference type="GO" id="GO:0003735">
    <property type="term" value="F:structural constituent of ribosome"/>
    <property type="evidence" value="ECO:0007669"/>
    <property type="project" value="InterPro"/>
</dbReference>
<keyword evidence="6" id="KW-0687">Ribonucleoprotein</keyword>
<gene>
    <name evidence="7" type="ORF">DBRI1063_LOCUS18966</name>
</gene>
<organism evidence="7">
    <name type="scientific">Ditylum brightwellii</name>
    <dbReference type="NCBI Taxonomy" id="49249"/>
    <lineage>
        <taxon>Eukaryota</taxon>
        <taxon>Sar</taxon>
        <taxon>Stramenopiles</taxon>
        <taxon>Ochrophyta</taxon>
        <taxon>Bacillariophyta</taxon>
        <taxon>Mediophyceae</taxon>
        <taxon>Lithodesmiophycidae</taxon>
        <taxon>Lithodesmiales</taxon>
        <taxon>Lithodesmiaceae</taxon>
        <taxon>Ditylum</taxon>
    </lineage>
</organism>
<name>A0A7S1ZPW3_9STRA</name>
<evidence type="ECO:0000313" key="7">
    <source>
        <dbReference type="EMBL" id="CAD9345652.1"/>
    </source>
</evidence>
<evidence type="ECO:0000256" key="5">
    <source>
        <dbReference type="ARBA" id="ARBA00023128"/>
    </source>
</evidence>
<dbReference type="AlphaFoldDB" id="A0A7S1ZPW3"/>
<keyword evidence="3" id="KW-0809">Transit peptide</keyword>
<accession>A0A7S1ZPW3</accession>
<evidence type="ECO:0000256" key="4">
    <source>
        <dbReference type="ARBA" id="ARBA00022980"/>
    </source>
</evidence>
<evidence type="ECO:0000256" key="1">
    <source>
        <dbReference type="ARBA" id="ARBA00004173"/>
    </source>
</evidence>
<protein>
    <submittedName>
        <fullName evidence="7">Uncharacterized protein</fullName>
    </submittedName>
</protein>
<dbReference type="EMBL" id="HBGN01029408">
    <property type="protein sequence ID" value="CAD9345652.1"/>
    <property type="molecule type" value="Transcribed_RNA"/>
</dbReference>
<dbReference type="GO" id="GO:0005762">
    <property type="term" value="C:mitochondrial large ribosomal subunit"/>
    <property type="evidence" value="ECO:0007669"/>
    <property type="project" value="InterPro"/>
</dbReference>
<evidence type="ECO:0000256" key="2">
    <source>
        <dbReference type="ARBA" id="ARBA00010152"/>
    </source>
</evidence>
<dbReference type="Pfam" id="PF09809">
    <property type="entry name" value="MRP-L27"/>
    <property type="match status" value="1"/>
</dbReference>
<dbReference type="PANTHER" id="PTHR21338:SF0">
    <property type="entry name" value="LARGE RIBOSOMAL SUBUNIT PROTEIN ML41"/>
    <property type="match status" value="1"/>
</dbReference>
<comment type="subcellular location">
    <subcellularLocation>
        <location evidence="1">Mitochondrion</location>
    </subcellularLocation>
</comment>
<keyword evidence="5" id="KW-0496">Mitochondrion</keyword>